<gene>
    <name evidence="4" type="ORF">SAMN05216180_0031</name>
</gene>
<feature type="transmembrane region" description="Helical" evidence="2">
    <location>
        <begin position="47"/>
        <end position="67"/>
    </location>
</feature>
<keyword evidence="2" id="KW-0812">Transmembrane</keyword>
<feature type="domain" description="SWIM-type" evidence="3">
    <location>
        <begin position="111"/>
        <end position="149"/>
    </location>
</feature>
<keyword evidence="2" id="KW-1133">Transmembrane helix</keyword>
<dbReference type="GO" id="GO:0008270">
    <property type="term" value="F:zinc ion binding"/>
    <property type="evidence" value="ECO:0007669"/>
    <property type="project" value="UniProtKB-KW"/>
</dbReference>
<keyword evidence="1" id="KW-0862">Zinc</keyword>
<proteinExistence type="predicted"/>
<dbReference type="AlphaFoldDB" id="A0A1H7YGK0"/>
<sequence length="175" mass="20161">MKILFMSKRSKWGIVLILLSLILFISLLFPSITSELSLPIFDYIKSTLVLLIVGVALIIPEISYCLLPIESLWKRWEITNNSEDQKRRMLRALLDKLTLIKIDKKFRYAKYAGSTGGTYITTLNGCTCMDFLKRRVPCKHMYKLAIELGAFEPSDDLKIAAQRIADSGDYYEDFY</sequence>
<dbReference type="PROSITE" id="PS50966">
    <property type="entry name" value="ZF_SWIM"/>
    <property type="match status" value="1"/>
</dbReference>
<name>A0A1H7YGK0_9FIRM</name>
<evidence type="ECO:0000313" key="4">
    <source>
        <dbReference type="EMBL" id="SEM45230.1"/>
    </source>
</evidence>
<organism evidence="4 5">
    <name type="scientific">Hydrogenoanaerobacterium saccharovorans</name>
    <dbReference type="NCBI Taxonomy" id="474960"/>
    <lineage>
        <taxon>Bacteria</taxon>
        <taxon>Bacillati</taxon>
        <taxon>Bacillota</taxon>
        <taxon>Clostridia</taxon>
        <taxon>Eubacteriales</taxon>
        <taxon>Oscillospiraceae</taxon>
        <taxon>Hydrogenoanaerobacterium</taxon>
    </lineage>
</organism>
<dbReference type="OrthoDB" id="1864112at2"/>
<evidence type="ECO:0000256" key="1">
    <source>
        <dbReference type="PROSITE-ProRule" id="PRU00325"/>
    </source>
</evidence>
<dbReference type="Pfam" id="PF04434">
    <property type="entry name" value="SWIM"/>
    <property type="match status" value="1"/>
</dbReference>
<dbReference type="Proteomes" id="UP000199158">
    <property type="component" value="Unassembled WGS sequence"/>
</dbReference>
<keyword evidence="2" id="KW-0472">Membrane</keyword>
<reference evidence="4 5" key="1">
    <citation type="submission" date="2016-10" db="EMBL/GenBank/DDBJ databases">
        <authorList>
            <person name="de Groot N.N."/>
        </authorList>
    </citation>
    <scope>NUCLEOTIDE SEQUENCE [LARGE SCALE GENOMIC DNA]</scope>
    <source>
        <strain evidence="4 5">CGMCC 1.5070</strain>
    </source>
</reference>
<dbReference type="RefSeq" id="WP_092750455.1">
    <property type="nucleotide sequence ID" value="NZ_FOCG01000001.1"/>
</dbReference>
<evidence type="ECO:0000259" key="3">
    <source>
        <dbReference type="PROSITE" id="PS50966"/>
    </source>
</evidence>
<evidence type="ECO:0000313" key="5">
    <source>
        <dbReference type="Proteomes" id="UP000199158"/>
    </source>
</evidence>
<accession>A0A1H7YGK0</accession>
<protein>
    <submittedName>
        <fullName evidence="4">SWIM zinc finger</fullName>
    </submittedName>
</protein>
<keyword evidence="1" id="KW-0479">Metal-binding</keyword>
<keyword evidence="1" id="KW-0863">Zinc-finger</keyword>
<dbReference type="InterPro" id="IPR007527">
    <property type="entry name" value="Znf_SWIM"/>
</dbReference>
<dbReference type="EMBL" id="FOCG01000001">
    <property type="protein sequence ID" value="SEM45230.1"/>
    <property type="molecule type" value="Genomic_DNA"/>
</dbReference>
<dbReference type="STRING" id="474960.SAMN05216180_0031"/>
<evidence type="ECO:0000256" key="2">
    <source>
        <dbReference type="SAM" id="Phobius"/>
    </source>
</evidence>
<keyword evidence="5" id="KW-1185">Reference proteome</keyword>